<organism evidence="7 8">
    <name type="scientific">Dioscorea zingiberensis</name>
    <dbReference type="NCBI Taxonomy" id="325984"/>
    <lineage>
        <taxon>Eukaryota</taxon>
        <taxon>Viridiplantae</taxon>
        <taxon>Streptophyta</taxon>
        <taxon>Embryophyta</taxon>
        <taxon>Tracheophyta</taxon>
        <taxon>Spermatophyta</taxon>
        <taxon>Magnoliopsida</taxon>
        <taxon>Liliopsida</taxon>
        <taxon>Dioscoreales</taxon>
        <taxon>Dioscoreaceae</taxon>
        <taxon>Dioscorea</taxon>
    </lineage>
</organism>
<gene>
    <name evidence="7" type="ORF">J5N97_019003</name>
</gene>
<keyword evidence="3 5" id="KW-1133">Transmembrane helix</keyword>
<feature type="transmembrane region" description="Helical" evidence="5">
    <location>
        <begin position="27"/>
        <end position="49"/>
    </location>
</feature>
<dbReference type="PANTHER" id="PTHR31415">
    <property type="entry name" value="OS05G0367900 PROTEIN"/>
    <property type="match status" value="1"/>
</dbReference>
<dbReference type="AlphaFoldDB" id="A0A9D5HC30"/>
<evidence type="ECO:0000256" key="3">
    <source>
        <dbReference type="ARBA" id="ARBA00022989"/>
    </source>
</evidence>
<evidence type="ECO:0000259" key="6">
    <source>
        <dbReference type="Pfam" id="PF03168"/>
    </source>
</evidence>
<dbReference type="InterPro" id="IPR044839">
    <property type="entry name" value="NDR1-like"/>
</dbReference>
<proteinExistence type="predicted"/>
<dbReference type="Proteomes" id="UP001085076">
    <property type="component" value="Miscellaneous, Linkage group lg05"/>
</dbReference>
<keyword evidence="2 5" id="KW-0812">Transmembrane</keyword>
<dbReference type="GO" id="GO:0009506">
    <property type="term" value="C:plasmodesma"/>
    <property type="evidence" value="ECO:0007669"/>
    <property type="project" value="TreeGrafter"/>
</dbReference>
<reference evidence="7" key="2">
    <citation type="journal article" date="2022" name="Hortic Res">
        <title>The genome of Dioscorea zingiberensis sheds light on the biosynthesis, origin and evolution of the medicinally important diosgenin saponins.</title>
        <authorList>
            <person name="Li Y."/>
            <person name="Tan C."/>
            <person name="Li Z."/>
            <person name="Guo J."/>
            <person name="Li S."/>
            <person name="Chen X."/>
            <person name="Wang C."/>
            <person name="Dai X."/>
            <person name="Yang H."/>
            <person name="Song W."/>
            <person name="Hou L."/>
            <person name="Xu J."/>
            <person name="Tong Z."/>
            <person name="Xu A."/>
            <person name="Yuan X."/>
            <person name="Wang W."/>
            <person name="Yang Q."/>
            <person name="Chen L."/>
            <person name="Sun Z."/>
            <person name="Wang K."/>
            <person name="Pan B."/>
            <person name="Chen J."/>
            <person name="Bao Y."/>
            <person name="Liu F."/>
            <person name="Qi X."/>
            <person name="Gang D.R."/>
            <person name="Wen J."/>
            <person name="Li J."/>
        </authorList>
    </citation>
    <scope>NUCLEOTIDE SEQUENCE</scope>
    <source>
        <strain evidence="7">Dzin_1.0</strain>
    </source>
</reference>
<dbReference type="OrthoDB" id="1920039at2759"/>
<evidence type="ECO:0000256" key="2">
    <source>
        <dbReference type="ARBA" id="ARBA00022692"/>
    </source>
</evidence>
<dbReference type="InterPro" id="IPR004864">
    <property type="entry name" value="LEA_2"/>
</dbReference>
<reference evidence="7" key="1">
    <citation type="submission" date="2021-03" db="EMBL/GenBank/DDBJ databases">
        <authorList>
            <person name="Li Z."/>
            <person name="Yang C."/>
        </authorList>
    </citation>
    <scope>NUCLEOTIDE SEQUENCE</scope>
    <source>
        <strain evidence="7">Dzin_1.0</strain>
        <tissue evidence="7">Leaf</tissue>
    </source>
</reference>
<dbReference type="EMBL" id="JAGGNH010000005">
    <property type="protein sequence ID" value="KAJ0971044.1"/>
    <property type="molecule type" value="Genomic_DNA"/>
</dbReference>
<accession>A0A9D5HC30</accession>
<evidence type="ECO:0000256" key="1">
    <source>
        <dbReference type="ARBA" id="ARBA00004167"/>
    </source>
</evidence>
<dbReference type="GO" id="GO:0098542">
    <property type="term" value="P:defense response to other organism"/>
    <property type="evidence" value="ECO:0007669"/>
    <property type="project" value="InterPro"/>
</dbReference>
<comment type="caution">
    <text evidence="7">The sequence shown here is derived from an EMBL/GenBank/DDBJ whole genome shotgun (WGS) entry which is preliminary data.</text>
</comment>
<evidence type="ECO:0000313" key="7">
    <source>
        <dbReference type="EMBL" id="KAJ0971044.1"/>
    </source>
</evidence>
<feature type="domain" description="Late embryogenesis abundant protein LEA-2 subgroup" evidence="6">
    <location>
        <begin position="81"/>
        <end position="184"/>
    </location>
</feature>
<evidence type="ECO:0000256" key="5">
    <source>
        <dbReference type="SAM" id="Phobius"/>
    </source>
</evidence>
<sequence length="211" mass="23684">MSLLFTTSPKHCANKGLNLKRLFNKKLLYFLSTFFLSILSIILLIWFILHPSKPQFYLKNADIYQLSLASPHLLNSTIEITLQSKNPNTRVGIYYDKVRIFAAYKGQQITGDSEVPSFYQGHEDTNYLTTSLNGNGMPVYPLFGYEVGRDQTSGKLIVELKLDGQLRWKVGMWVSGRYRFDVDCTAAIGVKQGAVPGPLSLMEGAQCSTTV</sequence>
<keyword evidence="4 5" id="KW-0472">Membrane</keyword>
<name>A0A9D5HC30_9LILI</name>
<dbReference type="Pfam" id="PF03168">
    <property type="entry name" value="LEA_2"/>
    <property type="match status" value="1"/>
</dbReference>
<dbReference type="PANTHER" id="PTHR31415:SF20">
    <property type="entry name" value="NDR1_HIN1-LIKE PROTEIN 26"/>
    <property type="match status" value="1"/>
</dbReference>
<protein>
    <recommendedName>
        <fullName evidence="6">Late embryogenesis abundant protein LEA-2 subgroup domain-containing protein</fullName>
    </recommendedName>
</protein>
<evidence type="ECO:0000313" key="8">
    <source>
        <dbReference type="Proteomes" id="UP001085076"/>
    </source>
</evidence>
<keyword evidence="8" id="KW-1185">Reference proteome</keyword>
<dbReference type="GO" id="GO:0005886">
    <property type="term" value="C:plasma membrane"/>
    <property type="evidence" value="ECO:0007669"/>
    <property type="project" value="TreeGrafter"/>
</dbReference>
<comment type="subcellular location">
    <subcellularLocation>
        <location evidence="1">Membrane</location>
        <topology evidence="1">Single-pass membrane protein</topology>
    </subcellularLocation>
</comment>
<evidence type="ECO:0000256" key="4">
    <source>
        <dbReference type="ARBA" id="ARBA00023136"/>
    </source>
</evidence>